<comment type="caution">
    <text evidence="1">The sequence shown here is derived from an EMBL/GenBank/DDBJ whole genome shotgun (WGS) entry which is preliminary data.</text>
</comment>
<dbReference type="AlphaFoldDB" id="A0AAD6VY97"/>
<proteinExistence type="predicted"/>
<evidence type="ECO:0000313" key="2">
    <source>
        <dbReference type="Proteomes" id="UP001164929"/>
    </source>
</evidence>
<name>A0AAD6VY97_9ROSI</name>
<dbReference type="EMBL" id="JAQIZT010000006">
    <property type="protein sequence ID" value="KAJ6992133.1"/>
    <property type="molecule type" value="Genomic_DNA"/>
</dbReference>
<gene>
    <name evidence="1" type="ORF">NC653_015480</name>
</gene>
<sequence>MKHFEIAGARMEFSLKEDLNESRPFLIDNQVETVKMNSRAWGSGTPAKKIKIKNIRVEMQGSFNALTMDGGVKRRKGRVTQADNYHMGIQYRTRDLMGKEKDPRSMPSRLSRTQRYAPFRVLGCVTYRVLG</sequence>
<protein>
    <submittedName>
        <fullName evidence="1">Uncharacterized protein</fullName>
    </submittedName>
</protein>
<accession>A0AAD6VY97</accession>
<keyword evidence="2" id="KW-1185">Reference proteome</keyword>
<evidence type="ECO:0000313" key="1">
    <source>
        <dbReference type="EMBL" id="KAJ6992133.1"/>
    </source>
</evidence>
<organism evidence="1 2">
    <name type="scientific">Populus alba x Populus x berolinensis</name>
    <dbReference type="NCBI Taxonomy" id="444605"/>
    <lineage>
        <taxon>Eukaryota</taxon>
        <taxon>Viridiplantae</taxon>
        <taxon>Streptophyta</taxon>
        <taxon>Embryophyta</taxon>
        <taxon>Tracheophyta</taxon>
        <taxon>Spermatophyta</taxon>
        <taxon>Magnoliopsida</taxon>
        <taxon>eudicotyledons</taxon>
        <taxon>Gunneridae</taxon>
        <taxon>Pentapetalae</taxon>
        <taxon>rosids</taxon>
        <taxon>fabids</taxon>
        <taxon>Malpighiales</taxon>
        <taxon>Salicaceae</taxon>
        <taxon>Saliceae</taxon>
        <taxon>Populus</taxon>
    </lineage>
</organism>
<reference evidence="1" key="1">
    <citation type="journal article" date="2023" name="Mol. Ecol. Resour.">
        <title>Chromosome-level genome assembly of a triploid poplar Populus alba 'Berolinensis'.</title>
        <authorList>
            <person name="Chen S."/>
            <person name="Yu Y."/>
            <person name="Wang X."/>
            <person name="Wang S."/>
            <person name="Zhang T."/>
            <person name="Zhou Y."/>
            <person name="He R."/>
            <person name="Meng N."/>
            <person name="Wang Y."/>
            <person name="Liu W."/>
            <person name="Liu Z."/>
            <person name="Liu J."/>
            <person name="Guo Q."/>
            <person name="Huang H."/>
            <person name="Sederoff R.R."/>
            <person name="Wang G."/>
            <person name="Qu G."/>
            <person name="Chen S."/>
        </authorList>
    </citation>
    <scope>NUCLEOTIDE SEQUENCE</scope>
    <source>
        <strain evidence="1">SC-2020</strain>
    </source>
</reference>
<dbReference type="Proteomes" id="UP001164929">
    <property type="component" value="Chromosome 6"/>
</dbReference>